<dbReference type="InterPro" id="IPR036291">
    <property type="entry name" value="NAD(P)-bd_dom_sf"/>
</dbReference>
<dbReference type="Pfam" id="PF00106">
    <property type="entry name" value="adh_short"/>
    <property type="match status" value="1"/>
</dbReference>
<evidence type="ECO:0000259" key="3">
    <source>
        <dbReference type="Pfam" id="PF05368"/>
    </source>
</evidence>
<dbReference type="Proteomes" id="UP000700596">
    <property type="component" value="Unassembled WGS sequence"/>
</dbReference>
<evidence type="ECO:0000313" key="5">
    <source>
        <dbReference type="Proteomes" id="UP000700596"/>
    </source>
</evidence>
<keyword evidence="2" id="KW-0521">NADP</keyword>
<comment type="similarity">
    <text evidence="1">Belongs to the NmrA-type oxidoreductase family.</text>
</comment>
<evidence type="ECO:0000256" key="1">
    <source>
        <dbReference type="ARBA" id="ARBA00006328"/>
    </source>
</evidence>
<feature type="domain" description="NmrA-like" evidence="3">
    <location>
        <begin position="304"/>
        <end position="576"/>
    </location>
</feature>
<keyword evidence="5" id="KW-1185">Reference proteome</keyword>
<dbReference type="EMBL" id="JAGMWT010000004">
    <property type="protein sequence ID" value="KAH7130090.1"/>
    <property type="molecule type" value="Genomic_DNA"/>
</dbReference>
<dbReference type="InterPro" id="IPR051164">
    <property type="entry name" value="NmrA-like_oxidored"/>
</dbReference>
<dbReference type="GO" id="GO:0005634">
    <property type="term" value="C:nucleus"/>
    <property type="evidence" value="ECO:0007669"/>
    <property type="project" value="TreeGrafter"/>
</dbReference>
<dbReference type="SUPFAM" id="SSF51735">
    <property type="entry name" value="NAD(P)-binding Rossmann-fold domains"/>
    <property type="match status" value="2"/>
</dbReference>
<evidence type="ECO:0000256" key="2">
    <source>
        <dbReference type="ARBA" id="ARBA00022857"/>
    </source>
</evidence>
<dbReference type="Pfam" id="PF05368">
    <property type="entry name" value="NmrA"/>
    <property type="match status" value="1"/>
</dbReference>
<dbReference type="CDD" id="cd05251">
    <property type="entry name" value="NmrA_like_SDR_a"/>
    <property type="match status" value="1"/>
</dbReference>
<gene>
    <name evidence="4" type="ORF">B0J11DRAFT_522400</name>
</gene>
<evidence type="ECO:0000313" key="4">
    <source>
        <dbReference type="EMBL" id="KAH7130090.1"/>
    </source>
</evidence>
<dbReference type="PRINTS" id="PR00081">
    <property type="entry name" value="GDHRDH"/>
</dbReference>
<dbReference type="Gene3D" id="3.90.25.10">
    <property type="entry name" value="UDP-galactose 4-epimerase, domain 1"/>
    <property type="match status" value="1"/>
</dbReference>
<dbReference type="PANTHER" id="PTHR42748:SF28">
    <property type="entry name" value="NMRA-LIKE DOMAIN-CONTAINING PROTEIN"/>
    <property type="match status" value="1"/>
</dbReference>
<comment type="caution">
    <text evidence="4">The sequence shown here is derived from an EMBL/GenBank/DDBJ whole genome shotgun (WGS) entry which is preliminary data.</text>
</comment>
<dbReference type="PANTHER" id="PTHR42748">
    <property type="entry name" value="NITROGEN METABOLITE REPRESSION PROTEIN NMRA FAMILY MEMBER"/>
    <property type="match status" value="1"/>
</dbReference>
<proteinExistence type="inferred from homology"/>
<accession>A0A9P9E286</accession>
<name>A0A9P9E286_9PLEO</name>
<dbReference type="InterPro" id="IPR008030">
    <property type="entry name" value="NmrA-like"/>
</dbReference>
<dbReference type="AlphaFoldDB" id="A0A9P9E286"/>
<sequence>MGSVAQANEAKVAIITGANSGIGLWLAERLHKRGYRVALSARREKEGKEIAATIDPTEETAFFVAADVSSYEAQSNLFRTVWAKWGRIDVLIANAGGVERDTKYQFARRGAAIDDLPPQPPTSCIDIDFNGVLYGTTLATHFMRHNPGGKGGKIIATGSILGVYPVATFPEYCAAKAAVHHWVKGAGPLLKVKENITLNCVMPGAIETNAFPGFAEAFLPQHMTTKEVLLSAYDLFLNDETNSKSGMTVESAHDRINDWGHPGYKDGAYTKRLEAVYEPWFEMMHGERSELPQAFQGPPYKGPKIIAVTGATGSQGGGVVNVMKKVPGWKVRAITRNTESEAAKKLAAEGIEVVQASFDDEDSLVKAFKDVTAIYAVTNWWEHLFQGKSQDEAGEIEEKQGMNIARAAAATWTLENFIWSTTPSAKRQFNGKHLTPHMDYKANVDARIKSELPTLAAITTYLYFGYYPQNMAFFPLLKPIEYPGNGQWIQTVPAKADSKILLSGDMTVNPGIWVRQVLATGRKSHGKYANVALEKWTFQEMVDVWSEITGKKGVYVETTSEAWTKLWGPAGNELALQFKFGELCDPWAETEEFISPEELGIDKNEVVGFRGTIEGLKHLF</sequence>
<dbReference type="InterPro" id="IPR020904">
    <property type="entry name" value="Sc_DH/Rdtase_CS"/>
</dbReference>
<dbReference type="Gene3D" id="3.40.50.720">
    <property type="entry name" value="NAD(P)-binding Rossmann-like Domain"/>
    <property type="match status" value="2"/>
</dbReference>
<organism evidence="4 5">
    <name type="scientific">Dendryphion nanum</name>
    <dbReference type="NCBI Taxonomy" id="256645"/>
    <lineage>
        <taxon>Eukaryota</taxon>
        <taxon>Fungi</taxon>
        <taxon>Dikarya</taxon>
        <taxon>Ascomycota</taxon>
        <taxon>Pezizomycotina</taxon>
        <taxon>Dothideomycetes</taxon>
        <taxon>Pleosporomycetidae</taxon>
        <taxon>Pleosporales</taxon>
        <taxon>Torulaceae</taxon>
        <taxon>Dendryphion</taxon>
    </lineage>
</organism>
<dbReference type="OrthoDB" id="300709at2759"/>
<dbReference type="PROSITE" id="PS00061">
    <property type="entry name" value="ADH_SHORT"/>
    <property type="match status" value="1"/>
</dbReference>
<protein>
    <recommendedName>
        <fullName evidence="3">NmrA-like domain-containing protein</fullName>
    </recommendedName>
</protein>
<reference evidence="4" key="1">
    <citation type="journal article" date="2021" name="Nat. Commun.">
        <title>Genetic determinants of endophytism in the Arabidopsis root mycobiome.</title>
        <authorList>
            <person name="Mesny F."/>
            <person name="Miyauchi S."/>
            <person name="Thiergart T."/>
            <person name="Pickel B."/>
            <person name="Atanasova L."/>
            <person name="Karlsson M."/>
            <person name="Huettel B."/>
            <person name="Barry K.W."/>
            <person name="Haridas S."/>
            <person name="Chen C."/>
            <person name="Bauer D."/>
            <person name="Andreopoulos W."/>
            <person name="Pangilinan J."/>
            <person name="LaButti K."/>
            <person name="Riley R."/>
            <person name="Lipzen A."/>
            <person name="Clum A."/>
            <person name="Drula E."/>
            <person name="Henrissat B."/>
            <person name="Kohler A."/>
            <person name="Grigoriev I.V."/>
            <person name="Martin F.M."/>
            <person name="Hacquard S."/>
        </authorList>
    </citation>
    <scope>NUCLEOTIDE SEQUENCE</scope>
    <source>
        <strain evidence="4">MPI-CAGE-CH-0243</strain>
    </source>
</reference>
<dbReference type="InterPro" id="IPR002347">
    <property type="entry name" value="SDR_fam"/>
</dbReference>